<dbReference type="Gene3D" id="3.40.50.1820">
    <property type="entry name" value="alpha/beta hydrolase"/>
    <property type="match status" value="1"/>
</dbReference>
<dbReference type="SUPFAM" id="SSF53474">
    <property type="entry name" value="alpha/beta-Hydrolases"/>
    <property type="match status" value="1"/>
</dbReference>
<reference evidence="1 2" key="1">
    <citation type="submission" date="2024-04" db="EMBL/GenBank/DDBJ databases">
        <title>Novel species of the genus Ideonella isolated from streams.</title>
        <authorList>
            <person name="Lu H."/>
        </authorList>
    </citation>
    <scope>NUCLEOTIDE SEQUENCE [LARGE SCALE GENOMIC DNA]</scope>
    <source>
        <strain evidence="1 2">LYT19W</strain>
    </source>
</reference>
<proteinExistence type="predicted"/>
<keyword evidence="1" id="KW-0378">Hydrolase</keyword>
<dbReference type="InterPro" id="IPR029058">
    <property type="entry name" value="AB_hydrolase_fold"/>
</dbReference>
<protein>
    <submittedName>
        <fullName evidence="1">Alpha/beta hydrolase</fullName>
    </submittedName>
</protein>
<dbReference type="Pfam" id="PF06821">
    <property type="entry name" value="Ser_hydrolase"/>
    <property type="match status" value="1"/>
</dbReference>
<name>A0ABU9C899_9BURK</name>
<accession>A0ABU9C899</accession>
<dbReference type="InterPro" id="IPR010662">
    <property type="entry name" value="RBBP9/YdeN"/>
</dbReference>
<comment type="caution">
    <text evidence="1">The sequence shown here is derived from an EMBL/GenBank/DDBJ whole genome shotgun (WGS) entry which is preliminary data.</text>
</comment>
<evidence type="ECO:0000313" key="1">
    <source>
        <dbReference type="EMBL" id="MEK8046627.1"/>
    </source>
</evidence>
<dbReference type="EMBL" id="JBBUTI010000006">
    <property type="protein sequence ID" value="MEK8046627.1"/>
    <property type="molecule type" value="Genomic_DNA"/>
</dbReference>
<sequence length="211" mass="22356">MRLLIIPGLYGSEPAHWQSWLQARHPTSVRVNVLDWSVGQVDVWAERIAATLIAEAPGPWLAVAHSFGCLALARYAALGGRDIDAGLLVAPANPHRFNLAPAHIARPLPFRSSLVVSDNDHWMAREDALALGAQWGSRPVCIGPAGHINVDAGFGPWPLAQALVDELRDADRHAAAGVRARTTGARNAAPATRYTALQIATPAAAAQTASA</sequence>
<keyword evidence="2" id="KW-1185">Reference proteome</keyword>
<gene>
    <name evidence="1" type="ORF">AACH00_09735</name>
</gene>
<dbReference type="Proteomes" id="UP001379945">
    <property type="component" value="Unassembled WGS sequence"/>
</dbReference>
<dbReference type="RefSeq" id="WP_341398923.1">
    <property type="nucleotide sequence ID" value="NZ_JBBUTI010000006.1"/>
</dbReference>
<organism evidence="1 2">
    <name type="scientific">Ideonella margarita</name>
    <dbReference type="NCBI Taxonomy" id="2984191"/>
    <lineage>
        <taxon>Bacteria</taxon>
        <taxon>Pseudomonadati</taxon>
        <taxon>Pseudomonadota</taxon>
        <taxon>Betaproteobacteria</taxon>
        <taxon>Burkholderiales</taxon>
        <taxon>Sphaerotilaceae</taxon>
        <taxon>Ideonella</taxon>
    </lineage>
</organism>
<evidence type="ECO:0000313" key="2">
    <source>
        <dbReference type="Proteomes" id="UP001379945"/>
    </source>
</evidence>
<dbReference type="GO" id="GO:0016787">
    <property type="term" value="F:hydrolase activity"/>
    <property type="evidence" value="ECO:0007669"/>
    <property type="project" value="UniProtKB-KW"/>
</dbReference>